<dbReference type="Proteomes" id="UP001295462">
    <property type="component" value="Unassembled WGS sequence"/>
</dbReference>
<evidence type="ECO:0000313" key="3">
    <source>
        <dbReference type="Proteomes" id="UP001295462"/>
    </source>
</evidence>
<keyword evidence="1" id="KW-0812">Transmembrane</keyword>
<accession>A0AAU9QQE7</accession>
<proteinExistence type="predicted"/>
<keyword evidence="1" id="KW-0472">Membrane</keyword>
<dbReference type="AlphaFoldDB" id="A0AAU9QQE7"/>
<evidence type="ECO:0000256" key="1">
    <source>
        <dbReference type="SAM" id="Phobius"/>
    </source>
</evidence>
<feature type="transmembrane region" description="Helical" evidence="1">
    <location>
        <begin position="31"/>
        <end position="48"/>
    </location>
</feature>
<gene>
    <name evidence="2" type="ORF">THF1A12_270031</name>
</gene>
<keyword evidence="1" id="KW-1133">Transmembrane helix</keyword>
<dbReference type="EMBL" id="CAKMUD010000080">
    <property type="protein sequence ID" value="CAH1593602.1"/>
    <property type="molecule type" value="Genomic_DNA"/>
</dbReference>
<sequence length="55" mass="6050">MDAFFLSQVLVAIAICFDLLSFQFKERKKIVASLFCAGVLISSHFALLDNGQGLL</sequence>
<dbReference type="Pfam" id="PF10688">
    <property type="entry name" value="Imp-YgjV"/>
    <property type="match status" value="1"/>
</dbReference>
<evidence type="ECO:0008006" key="4">
    <source>
        <dbReference type="Google" id="ProtNLM"/>
    </source>
</evidence>
<name>A0AAU9QQE7_9VIBR</name>
<protein>
    <recommendedName>
        <fullName evidence="4">YgjV family protein</fullName>
    </recommendedName>
</protein>
<feature type="transmembrane region" description="Helical" evidence="1">
    <location>
        <begin position="6"/>
        <end position="24"/>
    </location>
</feature>
<dbReference type="InterPro" id="IPR019629">
    <property type="entry name" value="Uncharacterised_HI1736/YgjV"/>
</dbReference>
<reference evidence="2" key="1">
    <citation type="submission" date="2022-01" db="EMBL/GenBank/DDBJ databases">
        <authorList>
            <person name="Lagorce A."/>
        </authorList>
    </citation>
    <scope>NUCLEOTIDE SEQUENCE</scope>
    <source>
        <strain evidence="2">Th15_F1_A12</strain>
    </source>
</reference>
<evidence type="ECO:0000313" key="2">
    <source>
        <dbReference type="EMBL" id="CAH1593602.1"/>
    </source>
</evidence>
<organism evidence="2 3">
    <name type="scientific">Vibrio jasicida</name>
    <dbReference type="NCBI Taxonomy" id="766224"/>
    <lineage>
        <taxon>Bacteria</taxon>
        <taxon>Pseudomonadati</taxon>
        <taxon>Pseudomonadota</taxon>
        <taxon>Gammaproteobacteria</taxon>
        <taxon>Vibrionales</taxon>
        <taxon>Vibrionaceae</taxon>
        <taxon>Vibrio</taxon>
    </lineage>
</organism>
<comment type="caution">
    <text evidence="2">The sequence shown here is derived from an EMBL/GenBank/DDBJ whole genome shotgun (WGS) entry which is preliminary data.</text>
</comment>